<comment type="similarity">
    <text evidence="1">Belongs to the TRAFAC class TrmE-Era-EngA-EngB-Septin-like GTPase superfamily. AIG1/Toc34/Toc159-like paraseptin GTPase family. IAN subfamily.</text>
</comment>
<feature type="compositionally biased region" description="Polar residues" evidence="4">
    <location>
        <begin position="1148"/>
        <end position="1164"/>
    </location>
</feature>
<evidence type="ECO:0000256" key="4">
    <source>
        <dbReference type="SAM" id="MobiDB-lite"/>
    </source>
</evidence>
<keyword evidence="3" id="KW-0342">GTP-binding</keyword>
<gene>
    <name evidence="6" type="ORF">WMY93_004918</name>
</gene>
<keyword evidence="7" id="KW-1185">Reference proteome</keyword>
<dbReference type="FunFam" id="3.40.50.300:FF:000366">
    <property type="entry name" value="GTPase, IMAP family member 2"/>
    <property type="match status" value="1"/>
</dbReference>
<protein>
    <recommendedName>
        <fullName evidence="5">AIG1-type G domain-containing protein</fullName>
    </recommendedName>
</protein>
<evidence type="ECO:0000313" key="6">
    <source>
        <dbReference type="EMBL" id="KAK7934022.1"/>
    </source>
</evidence>
<dbReference type="PROSITE" id="PS51720">
    <property type="entry name" value="G_AIG1"/>
    <property type="match status" value="1"/>
</dbReference>
<dbReference type="Pfam" id="PF04548">
    <property type="entry name" value="AIG1"/>
    <property type="match status" value="4"/>
</dbReference>
<dbReference type="InterPro" id="IPR027417">
    <property type="entry name" value="P-loop_NTPase"/>
</dbReference>
<dbReference type="EMBL" id="JBBPFD010000003">
    <property type="protein sequence ID" value="KAK7934022.1"/>
    <property type="molecule type" value="Genomic_DNA"/>
</dbReference>
<dbReference type="PANTHER" id="PTHR10903">
    <property type="entry name" value="GTPASE, IMAP FAMILY MEMBER-RELATED"/>
    <property type="match status" value="1"/>
</dbReference>
<name>A0AAW0PPU5_9GOBI</name>
<accession>A0AAW0PPU5</accession>
<dbReference type="CDD" id="cd01852">
    <property type="entry name" value="AIG1"/>
    <property type="match status" value="1"/>
</dbReference>
<evidence type="ECO:0000313" key="7">
    <source>
        <dbReference type="Proteomes" id="UP001460270"/>
    </source>
</evidence>
<dbReference type="Proteomes" id="UP001460270">
    <property type="component" value="Unassembled WGS sequence"/>
</dbReference>
<organism evidence="6 7">
    <name type="scientific">Mugilogobius chulae</name>
    <name type="common">yellowstripe goby</name>
    <dbReference type="NCBI Taxonomy" id="88201"/>
    <lineage>
        <taxon>Eukaryota</taxon>
        <taxon>Metazoa</taxon>
        <taxon>Chordata</taxon>
        <taxon>Craniata</taxon>
        <taxon>Vertebrata</taxon>
        <taxon>Euteleostomi</taxon>
        <taxon>Actinopterygii</taxon>
        <taxon>Neopterygii</taxon>
        <taxon>Teleostei</taxon>
        <taxon>Neoteleostei</taxon>
        <taxon>Acanthomorphata</taxon>
        <taxon>Gobiaria</taxon>
        <taxon>Gobiiformes</taxon>
        <taxon>Gobioidei</taxon>
        <taxon>Gobiidae</taxon>
        <taxon>Gobionellinae</taxon>
        <taxon>Mugilogobius</taxon>
    </lineage>
</organism>
<dbReference type="PANTHER" id="PTHR10903:SF188">
    <property type="entry name" value="GTPASE IMAP FAMILY MEMBER 2-LIKE-RELATED"/>
    <property type="match status" value="1"/>
</dbReference>
<feature type="compositionally biased region" description="Basic and acidic residues" evidence="4">
    <location>
        <begin position="1184"/>
        <end position="1193"/>
    </location>
</feature>
<dbReference type="GO" id="GO:0005525">
    <property type="term" value="F:GTP binding"/>
    <property type="evidence" value="ECO:0007669"/>
    <property type="project" value="UniProtKB-KW"/>
</dbReference>
<dbReference type="InterPro" id="IPR045058">
    <property type="entry name" value="GIMA/IAN/Toc"/>
</dbReference>
<evidence type="ECO:0000259" key="5">
    <source>
        <dbReference type="PROSITE" id="PS51720"/>
    </source>
</evidence>
<evidence type="ECO:0000256" key="2">
    <source>
        <dbReference type="ARBA" id="ARBA00022741"/>
    </source>
</evidence>
<feature type="compositionally biased region" description="Basic residues" evidence="4">
    <location>
        <begin position="1165"/>
        <end position="1183"/>
    </location>
</feature>
<feature type="region of interest" description="Disordered" evidence="4">
    <location>
        <begin position="901"/>
        <end position="1193"/>
    </location>
</feature>
<comment type="caution">
    <text evidence="6">The sequence shown here is derived from an EMBL/GenBank/DDBJ whole genome shotgun (WGS) entry which is preliminary data.</text>
</comment>
<dbReference type="InterPro" id="IPR006703">
    <property type="entry name" value="G_AIG1"/>
</dbReference>
<keyword evidence="2" id="KW-0547">Nucleotide-binding</keyword>
<evidence type="ECO:0000256" key="1">
    <source>
        <dbReference type="ARBA" id="ARBA00008535"/>
    </source>
</evidence>
<proteinExistence type="inferred from homology"/>
<reference evidence="7" key="1">
    <citation type="submission" date="2024-04" db="EMBL/GenBank/DDBJ databases">
        <title>Salinicola lusitanus LLJ914,a marine bacterium isolated from the Okinawa Trough.</title>
        <authorList>
            <person name="Li J."/>
        </authorList>
    </citation>
    <scope>NUCLEOTIDE SEQUENCE [LARGE SCALE GENOMIC DNA]</scope>
</reference>
<dbReference type="AlphaFoldDB" id="A0AAW0PPU5"/>
<feature type="domain" description="AIG1-type G" evidence="5">
    <location>
        <begin position="649"/>
        <end position="848"/>
    </location>
</feature>
<dbReference type="Gene3D" id="3.40.50.300">
    <property type="entry name" value="P-loop containing nucleotide triphosphate hydrolases"/>
    <property type="match status" value="4"/>
</dbReference>
<dbReference type="SUPFAM" id="SSF52540">
    <property type="entry name" value="P-loop containing nucleoside triphosphate hydrolases"/>
    <property type="match status" value="3"/>
</dbReference>
<sequence>MQPTKQYDVAHYVSELSLVLLGNSEGLKVSVGNFLLEKNEFTGHNKCVLGSRTIKDKPLNVIYSPDQILNVSLQGVAQFVQEIKCLSAPGPHVFLLVLQPEDFAEQHKTRLKLVLESCSKQAFDQTLVLLDRTREEAPGFMEKYMKEPHIRDVIIRCRYRYMWMNTADRDATPDDFIIGELLNKINQILKETELNKLSEDKKFVAASPTGETELKGEAAGTAAFVNLSDPIPDKADENRWMDINTFRSDFVFKLHTCLNTEGYITVMLIGKSDGKKNKLLNLMTGNQNILPAAKGCLASTGKWRKSHVTVVKTPDLFSLSADALAEEMSRCVSLCFPGPNALLLLVKPSDFSENDRRKLKSIVNHFGPNPFKHSIVILTHMEKWSKCVEDLIDDCKGVHNCFSEQGCDQLMVKIEKIALKQESFLYFKKEKKCSLNLVVFGRTGAGKTSAAESILKRADLSAASSPGQCVKHQAEVCRRWVSLVELPALSGKPLETVMQQCFRSISLCGPEGVHAFILVLPLGPLTDEDKTELKTIQDTLSSRVHPFTMILITVDSDSTDPDVLQSVKGDTDIQELCQSCGGGYLVFNLSDQQQVSELLESVEILRAENEHRSYTTETLQQVQIEKMCALYKENDNLKKPTIQTYSVRPDCLRIALIGKTGSGKSSSGNTILGRKEFKAYSCQKSVTSVCQKEKGTIEGRHVSVVDTPGLFDTSMSNDQVSEEMMKCISFLAPGPHVFLLVLQISRLTKEDKETLELIKQGFGQKAQTFTMILFTHGDQLDISIQEYIESCDESFKKLLSDCGNRYHVFENRKKTDDGQVKELLKKIDVMVKENGGGCYTNDMLQEAEAAIEKETERLINEKEEEMRRKYQEEIEEIKQNNDTEREEFEKLKQELKEKEEKIREEKEQRRREIDKRKAEEKLQRQEWEQKYKELEESKETFDRKLQESRRQLEVEREQREKESNEWWRSRKREDEERQQQEEKLQEEIKQIENERNLKEKELQEKQEEKDELERKHKKREEEDKQLKEQQEKQRRELEEKHKELEEKIQSEEQSRETFEIKLQESRKQMEKERERWEKERKERLEKRKQEDEERRRLEGKIQEDMRQIEKERNQKERQLQEKERKYKEEQKREKQKREEKTERGWKWKNNSVRNGNENTGSWKQKSTKRSRRKCNCKRAGKKSNGRESSGRGK</sequence>
<evidence type="ECO:0000256" key="3">
    <source>
        <dbReference type="ARBA" id="ARBA00023134"/>
    </source>
</evidence>
<feature type="compositionally biased region" description="Basic and acidic residues" evidence="4">
    <location>
        <begin position="901"/>
        <end position="1145"/>
    </location>
</feature>